<gene>
    <name evidence="2" type="ORF">HNY73_017902</name>
</gene>
<protein>
    <submittedName>
        <fullName evidence="2">Uncharacterized protein</fullName>
    </submittedName>
</protein>
<accession>A0A8T0EC91</accession>
<keyword evidence="1" id="KW-0472">Membrane</keyword>
<evidence type="ECO:0000313" key="3">
    <source>
        <dbReference type="Proteomes" id="UP000807504"/>
    </source>
</evidence>
<name>A0A8T0EC91_ARGBR</name>
<dbReference type="AlphaFoldDB" id="A0A8T0EC91"/>
<dbReference type="Proteomes" id="UP000807504">
    <property type="component" value="Unassembled WGS sequence"/>
</dbReference>
<organism evidence="2 3">
    <name type="scientific">Argiope bruennichi</name>
    <name type="common">Wasp spider</name>
    <name type="synonym">Aranea bruennichi</name>
    <dbReference type="NCBI Taxonomy" id="94029"/>
    <lineage>
        <taxon>Eukaryota</taxon>
        <taxon>Metazoa</taxon>
        <taxon>Ecdysozoa</taxon>
        <taxon>Arthropoda</taxon>
        <taxon>Chelicerata</taxon>
        <taxon>Arachnida</taxon>
        <taxon>Araneae</taxon>
        <taxon>Araneomorphae</taxon>
        <taxon>Entelegynae</taxon>
        <taxon>Araneoidea</taxon>
        <taxon>Araneidae</taxon>
        <taxon>Argiope</taxon>
    </lineage>
</organism>
<keyword evidence="1" id="KW-1133">Transmembrane helix</keyword>
<evidence type="ECO:0000256" key="1">
    <source>
        <dbReference type="SAM" id="Phobius"/>
    </source>
</evidence>
<dbReference type="EMBL" id="JABXBU010002228">
    <property type="protein sequence ID" value="KAF8770357.1"/>
    <property type="molecule type" value="Genomic_DNA"/>
</dbReference>
<keyword evidence="1" id="KW-0812">Transmembrane</keyword>
<comment type="caution">
    <text evidence="2">The sequence shown here is derived from an EMBL/GenBank/DDBJ whole genome shotgun (WGS) entry which is preliminary data.</text>
</comment>
<feature type="transmembrane region" description="Helical" evidence="1">
    <location>
        <begin position="143"/>
        <end position="175"/>
    </location>
</feature>
<evidence type="ECO:0000313" key="2">
    <source>
        <dbReference type="EMBL" id="KAF8770357.1"/>
    </source>
</evidence>
<feature type="transmembrane region" description="Helical" evidence="1">
    <location>
        <begin position="187"/>
        <end position="207"/>
    </location>
</feature>
<reference evidence="2" key="1">
    <citation type="journal article" date="2020" name="bioRxiv">
        <title>Chromosome-level reference genome of the European wasp spider Argiope bruennichi: a resource for studies on range expansion and evolutionary adaptation.</title>
        <authorList>
            <person name="Sheffer M.M."/>
            <person name="Hoppe A."/>
            <person name="Krehenwinkel H."/>
            <person name="Uhl G."/>
            <person name="Kuss A.W."/>
            <person name="Jensen L."/>
            <person name="Jensen C."/>
            <person name="Gillespie R.G."/>
            <person name="Hoff K.J."/>
            <person name="Prost S."/>
        </authorList>
    </citation>
    <scope>NUCLEOTIDE SEQUENCE</scope>
</reference>
<sequence length="218" mass="25568">MEEVSTEFELRHLVEDEEDSWEDLTNEFGRMEGWSTSENFKKEYSIEEEKENGALRKLPSFEVLAEFPKPDFSKLLKNIFTELQAIFTFKNMITNLCSLLGLKGIIYKSNLFRNSQDVGEKKTTIKMKKKSNKKHREIKSRDFTASVSGLVPIYHFSAFLLAYLAISVFTFVIGYNLGWWSRDAMNLIWIHLYYISPFVIISAEQYVHNNKYPIKVIF</sequence>
<proteinExistence type="predicted"/>
<keyword evidence="3" id="KW-1185">Reference proteome</keyword>
<reference evidence="2" key="2">
    <citation type="submission" date="2020-06" db="EMBL/GenBank/DDBJ databases">
        <authorList>
            <person name="Sheffer M."/>
        </authorList>
    </citation>
    <scope>NUCLEOTIDE SEQUENCE</scope>
</reference>